<dbReference type="InterPro" id="IPR013324">
    <property type="entry name" value="RNA_pol_sigma_r3/r4-like"/>
</dbReference>
<dbReference type="PROSITE" id="PS00715">
    <property type="entry name" value="SIGMA70_1"/>
    <property type="match status" value="1"/>
</dbReference>
<dbReference type="GO" id="GO:0016987">
    <property type="term" value="F:sigma factor activity"/>
    <property type="evidence" value="ECO:0007669"/>
    <property type="project" value="UniProtKB-KW"/>
</dbReference>
<dbReference type="InterPro" id="IPR014284">
    <property type="entry name" value="RNA_pol_sigma-70_dom"/>
</dbReference>
<dbReference type="Gene3D" id="1.10.10.10">
    <property type="entry name" value="Winged helix-like DNA-binding domain superfamily/Winged helix DNA-binding domain"/>
    <property type="match status" value="2"/>
</dbReference>
<dbReference type="AlphaFoldDB" id="A0AA35S141"/>
<proteinExistence type="inferred from homology"/>
<keyword evidence="2" id="KW-0805">Transcription regulation</keyword>
<dbReference type="Pfam" id="PF04542">
    <property type="entry name" value="Sigma70_r2"/>
    <property type="match status" value="1"/>
</dbReference>
<dbReference type="PROSITE" id="PS00716">
    <property type="entry name" value="SIGMA70_2"/>
    <property type="match status" value="1"/>
</dbReference>
<dbReference type="InterPro" id="IPR050239">
    <property type="entry name" value="Sigma-70_RNA_pol_init_factors"/>
</dbReference>
<comment type="caution">
    <text evidence="8">The sequence shown here is derived from an EMBL/GenBank/DDBJ whole genome shotgun (WGS) entry which is preliminary data.</text>
</comment>
<dbReference type="InterPro" id="IPR009042">
    <property type="entry name" value="RNA_pol_sigma70_r1_2"/>
</dbReference>
<evidence type="ECO:0000256" key="1">
    <source>
        <dbReference type="ARBA" id="ARBA00007788"/>
    </source>
</evidence>
<protein>
    <submittedName>
        <fullName evidence="8">RNA polymerase sigma factor SigA</fullName>
    </submittedName>
</protein>
<dbReference type="PRINTS" id="PR00046">
    <property type="entry name" value="SIGMA70FCT"/>
</dbReference>
<feature type="domain" description="RNA polymerase sigma-70" evidence="6">
    <location>
        <begin position="111"/>
        <end position="124"/>
    </location>
</feature>
<name>A0AA35S141_GEOBA</name>
<keyword evidence="9" id="KW-1185">Reference proteome</keyword>
<dbReference type="InterPro" id="IPR000943">
    <property type="entry name" value="RNA_pol_sigma70"/>
</dbReference>
<evidence type="ECO:0000313" key="8">
    <source>
        <dbReference type="EMBL" id="CAI8020266.1"/>
    </source>
</evidence>
<dbReference type="Pfam" id="PF04545">
    <property type="entry name" value="Sigma70_r4"/>
    <property type="match status" value="1"/>
</dbReference>
<keyword evidence="5" id="KW-0804">Transcription</keyword>
<gene>
    <name evidence="8" type="ORF">GBAR_LOCUS12126</name>
</gene>
<dbReference type="Gene3D" id="1.10.601.10">
    <property type="entry name" value="RNA Polymerase Primary Sigma Factor"/>
    <property type="match status" value="1"/>
</dbReference>
<dbReference type="Proteomes" id="UP001174909">
    <property type="component" value="Unassembled WGS sequence"/>
</dbReference>
<feature type="domain" description="RNA polymerase sigma-70" evidence="7">
    <location>
        <begin position="281"/>
        <end position="307"/>
    </location>
</feature>
<keyword evidence="4" id="KW-0238">DNA-binding</keyword>
<comment type="similarity">
    <text evidence="1">Belongs to the sigma-70 factor family.</text>
</comment>
<evidence type="ECO:0000313" key="9">
    <source>
        <dbReference type="Proteomes" id="UP001174909"/>
    </source>
</evidence>
<accession>A0AA35S141</accession>
<dbReference type="InterPro" id="IPR013325">
    <property type="entry name" value="RNA_pol_sigma_r2"/>
</dbReference>
<dbReference type="InterPro" id="IPR036388">
    <property type="entry name" value="WH-like_DNA-bd_sf"/>
</dbReference>
<sequence>MEAEFLGETTSIESVDPYMDTAYPAEETEPPESYKGGDQNALTSWLRSVAGHRLLTREEEVELAKRIEAGETENGYNADAEQARDQLVQANLRLVISIAVKYQGHNVPLEDLIQEGNIGLIKAAGKFDYRKGFKFSTYAIWWIKQAIMRTLDNFSRSIRLPSYVVAKMNKFDAVYAALCQELQREPRRDEIAEALDLSLRQVEEILTFNADAISMDLQLSDERSAATLGDLIEDPATSGEEGPIAEMINEDLIAQFLKRLPDREQKVLKMRFGLEDGERKTLREIGVALEVTRERVRQLEIEAIKRLRVLYEEMGEFQSDQSWAGKTAA</sequence>
<evidence type="ECO:0000259" key="7">
    <source>
        <dbReference type="PROSITE" id="PS00716"/>
    </source>
</evidence>
<dbReference type="InterPro" id="IPR007630">
    <property type="entry name" value="RNA_pol_sigma70_r4"/>
</dbReference>
<organism evidence="8 9">
    <name type="scientific">Geodia barretti</name>
    <name type="common">Barrett's horny sponge</name>
    <dbReference type="NCBI Taxonomy" id="519541"/>
    <lineage>
        <taxon>Eukaryota</taxon>
        <taxon>Metazoa</taxon>
        <taxon>Porifera</taxon>
        <taxon>Demospongiae</taxon>
        <taxon>Heteroscleromorpha</taxon>
        <taxon>Tetractinellida</taxon>
        <taxon>Astrophorina</taxon>
        <taxon>Geodiidae</taxon>
        <taxon>Geodia</taxon>
    </lineage>
</organism>
<evidence type="ECO:0000256" key="2">
    <source>
        <dbReference type="ARBA" id="ARBA00023015"/>
    </source>
</evidence>
<dbReference type="SUPFAM" id="SSF88946">
    <property type="entry name" value="Sigma2 domain of RNA polymerase sigma factors"/>
    <property type="match status" value="1"/>
</dbReference>
<dbReference type="CDD" id="cd06171">
    <property type="entry name" value="Sigma70_r4"/>
    <property type="match status" value="1"/>
</dbReference>
<keyword evidence="3" id="KW-0731">Sigma factor</keyword>
<dbReference type="InterPro" id="IPR007627">
    <property type="entry name" value="RNA_pol_sigma70_r2"/>
</dbReference>
<dbReference type="GO" id="GO:0006352">
    <property type="term" value="P:DNA-templated transcription initiation"/>
    <property type="evidence" value="ECO:0007669"/>
    <property type="project" value="InterPro"/>
</dbReference>
<dbReference type="InterPro" id="IPR007624">
    <property type="entry name" value="RNA_pol_sigma70_r3"/>
</dbReference>
<dbReference type="PANTHER" id="PTHR30603:SF47">
    <property type="entry name" value="RNA POLYMERASE SIGMA FACTOR SIGD, CHLOROPLASTIC"/>
    <property type="match status" value="1"/>
</dbReference>
<dbReference type="Pfam" id="PF04539">
    <property type="entry name" value="Sigma70_r3"/>
    <property type="match status" value="1"/>
</dbReference>
<reference evidence="8" key="1">
    <citation type="submission" date="2023-03" db="EMBL/GenBank/DDBJ databases">
        <authorList>
            <person name="Steffen K."/>
            <person name="Cardenas P."/>
        </authorList>
    </citation>
    <scope>NUCLEOTIDE SEQUENCE</scope>
</reference>
<evidence type="ECO:0000256" key="5">
    <source>
        <dbReference type="ARBA" id="ARBA00023163"/>
    </source>
</evidence>
<dbReference type="Pfam" id="PF00140">
    <property type="entry name" value="Sigma70_r1_2"/>
    <property type="match status" value="1"/>
</dbReference>
<evidence type="ECO:0000259" key="6">
    <source>
        <dbReference type="PROSITE" id="PS00715"/>
    </source>
</evidence>
<evidence type="ECO:0000256" key="3">
    <source>
        <dbReference type="ARBA" id="ARBA00023082"/>
    </source>
</evidence>
<dbReference type="SUPFAM" id="SSF88659">
    <property type="entry name" value="Sigma3 and sigma4 domains of RNA polymerase sigma factors"/>
    <property type="match status" value="2"/>
</dbReference>
<dbReference type="NCBIfam" id="TIGR02937">
    <property type="entry name" value="sigma70-ECF"/>
    <property type="match status" value="1"/>
</dbReference>
<dbReference type="GO" id="GO:0003677">
    <property type="term" value="F:DNA binding"/>
    <property type="evidence" value="ECO:0007669"/>
    <property type="project" value="UniProtKB-KW"/>
</dbReference>
<dbReference type="EMBL" id="CASHTH010001812">
    <property type="protein sequence ID" value="CAI8020266.1"/>
    <property type="molecule type" value="Genomic_DNA"/>
</dbReference>
<dbReference type="PANTHER" id="PTHR30603">
    <property type="entry name" value="RNA POLYMERASE SIGMA FACTOR RPO"/>
    <property type="match status" value="1"/>
</dbReference>
<evidence type="ECO:0000256" key="4">
    <source>
        <dbReference type="ARBA" id="ARBA00023125"/>
    </source>
</evidence>